<proteinExistence type="predicted"/>
<comment type="caution">
    <text evidence="2">The sequence shown here is derived from an EMBL/GenBank/DDBJ whole genome shotgun (WGS) entry which is preliminary data.</text>
</comment>
<evidence type="ECO:0000313" key="3">
    <source>
        <dbReference type="Proteomes" id="UP001189429"/>
    </source>
</evidence>
<gene>
    <name evidence="2" type="ORF">PCOR1329_LOCUS23783</name>
</gene>
<keyword evidence="3" id="KW-1185">Reference proteome</keyword>
<feature type="compositionally biased region" description="Basic residues" evidence="1">
    <location>
        <begin position="171"/>
        <end position="183"/>
    </location>
</feature>
<feature type="region of interest" description="Disordered" evidence="1">
    <location>
        <begin position="1"/>
        <end position="183"/>
    </location>
</feature>
<protein>
    <submittedName>
        <fullName evidence="2">Uncharacterized protein</fullName>
    </submittedName>
</protein>
<feature type="non-terminal residue" evidence="2">
    <location>
        <position position="183"/>
    </location>
</feature>
<evidence type="ECO:0000313" key="2">
    <source>
        <dbReference type="EMBL" id="CAK0822876.1"/>
    </source>
</evidence>
<organism evidence="2 3">
    <name type="scientific">Prorocentrum cordatum</name>
    <dbReference type="NCBI Taxonomy" id="2364126"/>
    <lineage>
        <taxon>Eukaryota</taxon>
        <taxon>Sar</taxon>
        <taxon>Alveolata</taxon>
        <taxon>Dinophyceae</taxon>
        <taxon>Prorocentrales</taxon>
        <taxon>Prorocentraceae</taxon>
        <taxon>Prorocentrum</taxon>
    </lineage>
</organism>
<dbReference type="EMBL" id="CAUYUJ010008103">
    <property type="protein sequence ID" value="CAK0822876.1"/>
    <property type="molecule type" value="Genomic_DNA"/>
</dbReference>
<name>A0ABN9RU68_9DINO</name>
<evidence type="ECO:0000256" key="1">
    <source>
        <dbReference type="SAM" id="MobiDB-lite"/>
    </source>
</evidence>
<feature type="non-terminal residue" evidence="2">
    <location>
        <position position="1"/>
    </location>
</feature>
<feature type="compositionally biased region" description="Basic residues" evidence="1">
    <location>
        <begin position="48"/>
        <end position="58"/>
    </location>
</feature>
<reference evidence="2" key="1">
    <citation type="submission" date="2023-10" db="EMBL/GenBank/DDBJ databases">
        <authorList>
            <person name="Chen Y."/>
            <person name="Shah S."/>
            <person name="Dougan E. K."/>
            <person name="Thang M."/>
            <person name="Chan C."/>
        </authorList>
    </citation>
    <scope>NUCLEOTIDE SEQUENCE [LARGE SCALE GENOMIC DNA]</scope>
</reference>
<accession>A0ABN9RU68</accession>
<dbReference type="Proteomes" id="UP001189429">
    <property type="component" value="Unassembled WGS sequence"/>
</dbReference>
<sequence>ATSALKGSGSTGTLARPPGCCAPPSPILARWRRPPPPMSSACPSRAPSPRRRRGRARGPRPGGRSLAGAAPPLGRAVRGGGAGRRPGPARQSGGSVAPAGCWSEAQHPRRERRVRRVQRRVFEGLGRHRGSDRARRGDDVRGRPEGAARDLSRALHAEEDQRGPGQVPGLRGRRRRRGGVGPG</sequence>
<feature type="compositionally biased region" description="Low complexity" evidence="1">
    <location>
        <begin position="85"/>
        <end position="94"/>
    </location>
</feature>
<feature type="compositionally biased region" description="Basic residues" evidence="1">
    <location>
        <begin position="109"/>
        <end position="119"/>
    </location>
</feature>
<feature type="compositionally biased region" description="Low complexity" evidence="1">
    <location>
        <begin position="62"/>
        <end position="76"/>
    </location>
</feature>
<feature type="compositionally biased region" description="Basic and acidic residues" evidence="1">
    <location>
        <begin position="120"/>
        <end position="162"/>
    </location>
</feature>